<reference evidence="1" key="1">
    <citation type="journal article" date="2023" name="Mol. Biol. Evol.">
        <title>Third-Generation Sequencing Reveals the Adaptive Role of the Epigenome in Three Deep-Sea Polychaetes.</title>
        <authorList>
            <person name="Perez M."/>
            <person name="Aroh O."/>
            <person name="Sun Y."/>
            <person name="Lan Y."/>
            <person name="Juniper S.K."/>
            <person name="Young C.R."/>
            <person name="Angers B."/>
            <person name="Qian P.Y."/>
        </authorList>
    </citation>
    <scope>NUCLEOTIDE SEQUENCE</scope>
    <source>
        <strain evidence="1">R07B-5</strain>
    </source>
</reference>
<evidence type="ECO:0000313" key="2">
    <source>
        <dbReference type="Proteomes" id="UP001209878"/>
    </source>
</evidence>
<dbReference type="Proteomes" id="UP001209878">
    <property type="component" value="Unassembled WGS sequence"/>
</dbReference>
<comment type="caution">
    <text evidence="1">The sequence shown here is derived from an EMBL/GenBank/DDBJ whole genome shotgun (WGS) entry which is preliminary data.</text>
</comment>
<protein>
    <submittedName>
        <fullName evidence="1">Uncharacterized protein</fullName>
    </submittedName>
</protein>
<organism evidence="1 2">
    <name type="scientific">Ridgeia piscesae</name>
    <name type="common">Tubeworm</name>
    <dbReference type="NCBI Taxonomy" id="27915"/>
    <lineage>
        <taxon>Eukaryota</taxon>
        <taxon>Metazoa</taxon>
        <taxon>Spiralia</taxon>
        <taxon>Lophotrochozoa</taxon>
        <taxon>Annelida</taxon>
        <taxon>Polychaeta</taxon>
        <taxon>Sedentaria</taxon>
        <taxon>Canalipalpata</taxon>
        <taxon>Sabellida</taxon>
        <taxon>Siboglinidae</taxon>
        <taxon>Ridgeia</taxon>
    </lineage>
</organism>
<keyword evidence="2" id="KW-1185">Reference proteome</keyword>
<proteinExistence type="predicted"/>
<name>A0AAD9NXY1_RIDPI</name>
<dbReference type="PANTHER" id="PTHR37162:SF10">
    <property type="entry name" value="DUF4371 DOMAIN-CONTAINING PROTEIN"/>
    <property type="match status" value="1"/>
</dbReference>
<dbReference type="AlphaFoldDB" id="A0AAD9NXY1"/>
<dbReference type="EMBL" id="JAODUO010000264">
    <property type="protein sequence ID" value="KAK2184465.1"/>
    <property type="molecule type" value="Genomic_DNA"/>
</dbReference>
<dbReference type="PANTHER" id="PTHR37162">
    <property type="entry name" value="HAT FAMILY DIMERISATION DOMAINCONTAINING PROTEIN-RELATED"/>
    <property type="match status" value="1"/>
</dbReference>
<sequence length="88" mass="10339">MVLYANVNPMSAAWAVGCICHLADLCVKAGMKQWSLPVDDLLIDTWFHFDRSAKRQMHFQEFQEFANIKELEIFKHCQTRWLSPLRVI</sequence>
<gene>
    <name evidence="1" type="ORF">NP493_265g01038</name>
</gene>
<evidence type="ECO:0000313" key="1">
    <source>
        <dbReference type="EMBL" id="KAK2184465.1"/>
    </source>
</evidence>
<accession>A0AAD9NXY1</accession>